<dbReference type="PIRSF" id="PIRSF000126">
    <property type="entry name" value="11-beta-HSD1"/>
    <property type="match status" value="1"/>
</dbReference>
<evidence type="ECO:0000313" key="4">
    <source>
        <dbReference type="EMBL" id="PRW57982.1"/>
    </source>
</evidence>
<name>A0A2P6TV83_CHLSO</name>
<dbReference type="PRINTS" id="PR00081">
    <property type="entry name" value="GDHRDH"/>
</dbReference>
<dbReference type="Pfam" id="PF00106">
    <property type="entry name" value="adh_short"/>
    <property type="match status" value="1"/>
</dbReference>
<keyword evidence="5" id="KW-1185">Reference proteome</keyword>
<comment type="caution">
    <text evidence="4">The sequence shown here is derived from an EMBL/GenBank/DDBJ whole genome shotgun (WGS) entry which is preliminary data.</text>
</comment>
<dbReference type="PRINTS" id="PR00080">
    <property type="entry name" value="SDRFAMILY"/>
</dbReference>
<gene>
    <name evidence="4" type="ORF">C2E21_3308</name>
</gene>
<evidence type="ECO:0000256" key="1">
    <source>
        <dbReference type="ARBA" id="ARBA00006484"/>
    </source>
</evidence>
<dbReference type="GO" id="GO:0016491">
    <property type="term" value="F:oxidoreductase activity"/>
    <property type="evidence" value="ECO:0007669"/>
    <property type="project" value="UniProtKB-KW"/>
</dbReference>
<dbReference type="EMBL" id="LHPG02000006">
    <property type="protein sequence ID" value="PRW57982.1"/>
    <property type="molecule type" value="Genomic_DNA"/>
</dbReference>
<evidence type="ECO:0000313" key="5">
    <source>
        <dbReference type="Proteomes" id="UP000239899"/>
    </source>
</evidence>
<organism evidence="4 5">
    <name type="scientific">Chlorella sorokiniana</name>
    <name type="common">Freshwater green alga</name>
    <dbReference type="NCBI Taxonomy" id="3076"/>
    <lineage>
        <taxon>Eukaryota</taxon>
        <taxon>Viridiplantae</taxon>
        <taxon>Chlorophyta</taxon>
        <taxon>core chlorophytes</taxon>
        <taxon>Trebouxiophyceae</taxon>
        <taxon>Chlorellales</taxon>
        <taxon>Chlorellaceae</taxon>
        <taxon>Chlorella clade</taxon>
        <taxon>Chlorella</taxon>
    </lineage>
</organism>
<dbReference type="Gene3D" id="3.40.50.720">
    <property type="entry name" value="NAD(P)-binding Rossmann-like Domain"/>
    <property type="match status" value="1"/>
</dbReference>
<dbReference type="InterPro" id="IPR051019">
    <property type="entry name" value="VLCFA-Steroid_DH"/>
</dbReference>
<dbReference type="InterPro" id="IPR036291">
    <property type="entry name" value="NAD(P)-bd_dom_sf"/>
</dbReference>
<dbReference type="STRING" id="3076.A0A2P6TV83"/>
<reference evidence="4 5" key="1">
    <citation type="journal article" date="2018" name="Plant J.">
        <title>Genome sequences of Chlorella sorokiniana UTEX 1602 and Micractinium conductrix SAG 241.80: implications to maltose excretion by a green alga.</title>
        <authorList>
            <person name="Arriola M.B."/>
            <person name="Velmurugan N."/>
            <person name="Zhang Y."/>
            <person name="Plunkett M.H."/>
            <person name="Hondzo H."/>
            <person name="Barney B.M."/>
        </authorList>
    </citation>
    <scope>NUCLEOTIDE SEQUENCE [LARGE SCALE GENOMIC DNA]</scope>
    <source>
        <strain evidence="5">UTEX 1602</strain>
    </source>
</reference>
<accession>A0A2P6TV83</accession>
<dbReference type="PANTHER" id="PTHR43899:SF13">
    <property type="entry name" value="RH59310P"/>
    <property type="match status" value="1"/>
</dbReference>
<dbReference type="InterPro" id="IPR002347">
    <property type="entry name" value="SDR_fam"/>
</dbReference>
<dbReference type="AlphaFoldDB" id="A0A2P6TV83"/>
<keyword evidence="2" id="KW-0560">Oxidoreductase</keyword>
<evidence type="ECO:0000256" key="3">
    <source>
        <dbReference type="RuleBase" id="RU000363"/>
    </source>
</evidence>
<dbReference type="SUPFAM" id="SSF51735">
    <property type="entry name" value="NAD(P)-binding Rossmann-fold domains"/>
    <property type="match status" value="1"/>
</dbReference>
<dbReference type="OrthoDB" id="5545019at2759"/>
<protein>
    <submittedName>
        <fullName evidence="4">Very-long-chain 3-oxoacyl-reductase 1-like</fullName>
    </submittedName>
</protein>
<dbReference type="CDD" id="cd05356">
    <property type="entry name" value="17beta-HSD1_like_SDR_c"/>
    <property type="match status" value="1"/>
</dbReference>
<comment type="similarity">
    <text evidence="1 3">Belongs to the short-chain dehydrogenases/reductases (SDR) family.</text>
</comment>
<proteinExistence type="inferred from homology"/>
<dbReference type="PANTHER" id="PTHR43899">
    <property type="entry name" value="RH59310P"/>
    <property type="match status" value="1"/>
</dbReference>
<dbReference type="Proteomes" id="UP000239899">
    <property type="component" value="Unassembled WGS sequence"/>
</dbReference>
<evidence type="ECO:0000256" key="2">
    <source>
        <dbReference type="ARBA" id="ARBA00023002"/>
    </source>
</evidence>
<sequence>MPPPLTEAAQQHAFAPLLPLLASAFQAPGRSLAAALALLALWQALRLVRWAARFIYVYFLRPPIDPRSLGSWAVITGATDGIGKALSHRLAQKGMNILLVARCKDRLTACAAELQSKHGVQTRTCLVDLQRAGPEDWARIEAAMQGLQVGILLNNAGAFYEHPDYLETLSAEWIQEHLWINCLAPTVLCKMVLPRMKARGKGLIVNIGSGIASAMPEAPLLSAYGAAKSYVDSLSRSLDAEASTYGVRVQNMWPMFVYTKIAKLAQVSFFGPLPDVWAAAAMRQLGHDTCITPLWVHGFALSALRLMPETGKRVMRKVLFESRDKALAKQAAAAAATAPKAAPAGVAVSAVTGSAATAFRRRK</sequence>